<name>A0A1G4VRG3_9FLAO</name>
<dbReference type="EMBL" id="FMTY01000003">
    <property type="protein sequence ID" value="SCX10777.1"/>
    <property type="molecule type" value="Genomic_DNA"/>
</dbReference>
<dbReference type="InterPro" id="IPR024311">
    <property type="entry name" value="Lipocalin-like"/>
</dbReference>
<evidence type="ECO:0000259" key="1">
    <source>
        <dbReference type="Pfam" id="PF13648"/>
    </source>
</evidence>
<evidence type="ECO:0000313" key="3">
    <source>
        <dbReference type="Proteomes" id="UP000182124"/>
    </source>
</evidence>
<dbReference type="Proteomes" id="UP000182124">
    <property type="component" value="Unassembled WGS sequence"/>
</dbReference>
<dbReference type="AlphaFoldDB" id="A0A1G4VRG3"/>
<protein>
    <recommendedName>
        <fullName evidence="1">Lipocalin-like domain-containing protein</fullName>
    </recommendedName>
</protein>
<accession>A0A1G4VRG3</accession>
<evidence type="ECO:0000313" key="2">
    <source>
        <dbReference type="EMBL" id="SCX10777.1"/>
    </source>
</evidence>
<reference evidence="2 3" key="1">
    <citation type="submission" date="2016-10" db="EMBL/GenBank/DDBJ databases">
        <authorList>
            <person name="de Groot N.N."/>
        </authorList>
    </citation>
    <scope>NUCLEOTIDE SEQUENCE [LARGE SCALE GENOMIC DNA]</scope>
    <source>
        <strain evidence="2 3">CGMCC 1.3801</strain>
    </source>
</reference>
<dbReference type="RefSeq" id="WP_023577068.1">
    <property type="nucleotide sequence ID" value="NZ_CBCSBQ010000002.1"/>
</dbReference>
<sequence length="139" mass="16310">MKKVFSIILVVLFFTGCKQHIDEKELVKINGYWEIEKAELPDGSKKEYKVNTTIDFFEIKGKKGFRKKVMPQLDGSYLMNDLSENIEVVNREGDIILNYATPYAKWKEEIIALSEEKLVIKNDQDIEYHYKKPKPFSVK</sequence>
<proteinExistence type="predicted"/>
<organism evidence="2 3">
    <name type="scientific">Flavobacterium saliperosum</name>
    <dbReference type="NCBI Taxonomy" id="329186"/>
    <lineage>
        <taxon>Bacteria</taxon>
        <taxon>Pseudomonadati</taxon>
        <taxon>Bacteroidota</taxon>
        <taxon>Flavobacteriia</taxon>
        <taxon>Flavobacteriales</taxon>
        <taxon>Flavobacteriaceae</taxon>
        <taxon>Flavobacterium</taxon>
    </lineage>
</organism>
<feature type="domain" description="Lipocalin-like" evidence="1">
    <location>
        <begin position="29"/>
        <end position="120"/>
    </location>
</feature>
<gene>
    <name evidence="2" type="ORF">SAMN02927925_01639</name>
</gene>
<dbReference type="Pfam" id="PF13648">
    <property type="entry name" value="Lipocalin_4"/>
    <property type="match status" value="1"/>
</dbReference>
<dbReference type="eggNOG" id="ENOG5032S0M">
    <property type="taxonomic scope" value="Bacteria"/>
</dbReference>
<dbReference type="STRING" id="329186.SAMN02927925_01639"/>
<dbReference type="PROSITE" id="PS51257">
    <property type="entry name" value="PROKAR_LIPOPROTEIN"/>
    <property type="match status" value="1"/>
</dbReference>